<proteinExistence type="predicted"/>
<keyword evidence="1" id="KW-0732">Signal</keyword>
<dbReference type="EMBL" id="SJPO01000011">
    <property type="protein sequence ID" value="TWT72836.1"/>
    <property type="molecule type" value="Genomic_DNA"/>
</dbReference>
<feature type="signal peptide" evidence="1">
    <location>
        <begin position="1"/>
        <end position="23"/>
    </location>
</feature>
<protein>
    <submittedName>
        <fullName evidence="2">Uncharacterized protein</fullName>
    </submittedName>
</protein>
<dbReference type="Proteomes" id="UP000318478">
    <property type="component" value="Unassembled WGS sequence"/>
</dbReference>
<comment type="caution">
    <text evidence="2">The sequence shown here is derived from an EMBL/GenBank/DDBJ whole genome shotgun (WGS) entry which is preliminary data.</text>
</comment>
<reference evidence="2 3" key="1">
    <citation type="submission" date="2019-02" db="EMBL/GenBank/DDBJ databases">
        <title>Deep-cultivation of Planctomycetes and their phenomic and genomic characterization uncovers novel biology.</title>
        <authorList>
            <person name="Wiegand S."/>
            <person name="Jogler M."/>
            <person name="Boedeker C."/>
            <person name="Pinto D."/>
            <person name="Vollmers J."/>
            <person name="Rivas-Marin E."/>
            <person name="Kohn T."/>
            <person name="Peeters S.H."/>
            <person name="Heuer A."/>
            <person name="Rast P."/>
            <person name="Oberbeckmann S."/>
            <person name="Bunk B."/>
            <person name="Jeske O."/>
            <person name="Meyerdierks A."/>
            <person name="Storesund J.E."/>
            <person name="Kallscheuer N."/>
            <person name="Luecker S."/>
            <person name="Lage O.M."/>
            <person name="Pohl T."/>
            <person name="Merkel B.J."/>
            <person name="Hornburger P."/>
            <person name="Mueller R.-W."/>
            <person name="Bruemmer F."/>
            <person name="Labrenz M."/>
            <person name="Spormann A.M."/>
            <person name="Op Den Camp H."/>
            <person name="Overmann J."/>
            <person name="Amann R."/>
            <person name="Jetten M.S.M."/>
            <person name="Mascher T."/>
            <person name="Medema M.H."/>
            <person name="Devos D.P."/>
            <person name="Kaster A.-K."/>
            <person name="Ovreas L."/>
            <person name="Rohde M."/>
            <person name="Galperin M.Y."/>
            <person name="Jogler C."/>
        </authorList>
    </citation>
    <scope>NUCLEOTIDE SEQUENCE [LARGE SCALE GENOMIC DNA]</scope>
    <source>
        <strain evidence="2 3">Pla123a</strain>
    </source>
</reference>
<keyword evidence="3" id="KW-1185">Reference proteome</keyword>
<dbReference type="AlphaFoldDB" id="A0A5C5YAV1"/>
<dbReference type="InterPro" id="IPR018247">
    <property type="entry name" value="EF_Hand_1_Ca_BS"/>
</dbReference>
<dbReference type="CDD" id="cd15482">
    <property type="entry name" value="Sialidase_non-viral"/>
    <property type="match status" value="1"/>
</dbReference>
<gene>
    <name evidence="2" type="ORF">Pla123a_41370</name>
</gene>
<sequence length="944" mass="101947" precursor="true">MMRPLGNLVLTTLICVCLVPRGAAQTLSMINGGFELDSPIASPPAGWTTSEGKAYVTGGSGLSPVDPTSAFSGDNFVTMNRLAGGDTFPDQAQAMSISQIVDVSAFAALIDAGDKYLDLSFAYNAADPSDYGVVSIGFLDEIGGALGFGVTFNTSSKPTASASWANHSLYGQVPSTTRLIQFTLAGERTTGGVGSARNVNFDSLTAQLLDELPPLPSRDVVHGDLVQFNSNGAWSWYQDERAIVDQSRGELLVGSIANRGGLGGEVADGQVQTSHFDLATRTRSIVTHNDLESYGAGDDHNVPAYLQKQDGDILAFYAPHNNRNGVEDDRSYYRTFNAGSETWGPESEYHWWPEIPSNAPGSGGTTYSNVFQLSAEDTDGDGNGRLYNIARTQQSPHIMYSDNNGSTWQYGGQLTEQPEAKPAGGNYVNGYYKYWSNGVDRIDFIATEYHPRDFNTSIYHAYIQGGKMYDSLGNEIDADIFDAAGSFDASLVPSTDDFTPVFSANGVNQSRAWNTDVMRYPDGTIATLFKTREAPYDNNANVDTDDHRVWYGRFDPTTQQWTTTEIAKAGARLFGSEQDYTGLGALDPSDPTTIFISSPINPSDDTETDHHEIYKGVTGDNGLTWNWSAVTENSSVDNLRPIIPQWDEENTALLWWRGSMSSSQNYDAAVVGLLLNGNEALGDIHYVDATAGNTTLTSGRTLTMTSGSGAGAIDDLWHVRTGVGNGGDVFTADEVGGEEVPTIQTSVEGLDAGVYDVFAYFWVGDSEDWRVVAGLSQDDLSVYRMRGSQQVEESRFEGEVLASEVDRRMYQAYLGRASVADGGSIAAFIDDYSTSGSGRVWYDGLGYALVTEPLLGDFNNDGVVDAADYSVWRDNLGASITLPNEDPSVTPGTVSEQDYETWRKNYGAVAAAPSTGGAREVPEPAAAWLLPGLAGRWWLSRPEK</sequence>
<dbReference type="Gene3D" id="2.60.120.260">
    <property type="entry name" value="Galactose-binding domain-like"/>
    <property type="match status" value="1"/>
</dbReference>
<evidence type="ECO:0000313" key="3">
    <source>
        <dbReference type="Proteomes" id="UP000318478"/>
    </source>
</evidence>
<accession>A0A5C5YAV1</accession>
<dbReference type="PROSITE" id="PS00018">
    <property type="entry name" value="EF_HAND_1"/>
    <property type="match status" value="1"/>
</dbReference>
<feature type="chain" id="PRO_5022833806" evidence="1">
    <location>
        <begin position="24"/>
        <end position="944"/>
    </location>
</feature>
<evidence type="ECO:0000313" key="2">
    <source>
        <dbReference type="EMBL" id="TWT72836.1"/>
    </source>
</evidence>
<name>A0A5C5YAV1_9BACT</name>
<evidence type="ECO:0000256" key="1">
    <source>
        <dbReference type="SAM" id="SignalP"/>
    </source>
</evidence>
<organism evidence="2 3">
    <name type="scientific">Posidoniimonas polymericola</name>
    <dbReference type="NCBI Taxonomy" id="2528002"/>
    <lineage>
        <taxon>Bacteria</taxon>
        <taxon>Pseudomonadati</taxon>
        <taxon>Planctomycetota</taxon>
        <taxon>Planctomycetia</taxon>
        <taxon>Pirellulales</taxon>
        <taxon>Lacipirellulaceae</taxon>
        <taxon>Posidoniimonas</taxon>
    </lineage>
</organism>